<keyword evidence="2" id="KW-1185">Reference proteome</keyword>
<dbReference type="Proteomes" id="UP000198748">
    <property type="component" value="Unassembled WGS sequence"/>
</dbReference>
<dbReference type="AlphaFoldDB" id="A0A1G7G3I3"/>
<sequence length="163" mass="18358">MIKIDANDLLKLADGLGAYKSIMPKSVASSALRKSVRPMYNSAQRLAPKGRVVSREGWGKNKGPDYARGGMTRRDVRIKMVPPVADESARAVVGVSKKKGKVGWRTHFITEGFTDRGGRFHRGKSFLDDAFEFTIGIVRDNFNREVLLSFQKWARRNLIKGRY</sequence>
<proteinExistence type="predicted"/>
<dbReference type="OrthoDB" id="957533at2"/>
<dbReference type="RefSeq" id="WP_090150133.1">
    <property type="nucleotide sequence ID" value="NZ_FNAN01000007.1"/>
</dbReference>
<protein>
    <recommendedName>
        <fullName evidence="3">Phage protein, HK97 gp10 family</fullName>
    </recommendedName>
</protein>
<evidence type="ECO:0000313" key="2">
    <source>
        <dbReference type="Proteomes" id="UP000198748"/>
    </source>
</evidence>
<name>A0A1G7G3I3_9BACT</name>
<accession>A0A1G7G3I3</accession>
<evidence type="ECO:0000313" key="1">
    <source>
        <dbReference type="EMBL" id="SDE82682.1"/>
    </source>
</evidence>
<gene>
    <name evidence="1" type="ORF">SAMN04487996_107109</name>
</gene>
<organism evidence="1 2">
    <name type="scientific">Dyadobacter soli</name>
    <dbReference type="NCBI Taxonomy" id="659014"/>
    <lineage>
        <taxon>Bacteria</taxon>
        <taxon>Pseudomonadati</taxon>
        <taxon>Bacteroidota</taxon>
        <taxon>Cytophagia</taxon>
        <taxon>Cytophagales</taxon>
        <taxon>Spirosomataceae</taxon>
        <taxon>Dyadobacter</taxon>
    </lineage>
</organism>
<dbReference type="EMBL" id="FNAN01000007">
    <property type="protein sequence ID" value="SDE82682.1"/>
    <property type="molecule type" value="Genomic_DNA"/>
</dbReference>
<evidence type="ECO:0008006" key="3">
    <source>
        <dbReference type="Google" id="ProtNLM"/>
    </source>
</evidence>
<reference evidence="2" key="1">
    <citation type="submission" date="2016-10" db="EMBL/GenBank/DDBJ databases">
        <authorList>
            <person name="Varghese N."/>
            <person name="Submissions S."/>
        </authorList>
    </citation>
    <scope>NUCLEOTIDE SEQUENCE [LARGE SCALE GENOMIC DNA]</scope>
    <source>
        <strain evidence="2">DSM 25329</strain>
    </source>
</reference>
<dbReference type="STRING" id="659014.SAMN04487996_107109"/>